<dbReference type="PROSITE" id="PS51669">
    <property type="entry name" value="4FE4S_MOW_BIS_MGD"/>
    <property type="match status" value="1"/>
</dbReference>
<evidence type="ECO:0000256" key="4">
    <source>
        <dbReference type="ARBA" id="ARBA00023004"/>
    </source>
</evidence>
<dbReference type="SUPFAM" id="SSF50692">
    <property type="entry name" value="ADC-like"/>
    <property type="match status" value="1"/>
</dbReference>
<keyword evidence="5" id="KW-0411">Iron-sulfur</keyword>
<evidence type="ECO:0000256" key="5">
    <source>
        <dbReference type="ARBA" id="ARBA00023014"/>
    </source>
</evidence>
<dbReference type="Pfam" id="PF00384">
    <property type="entry name" value="Molybdopterin"/>
    <property type="match status" value="1"/>
</dbReference>
<keyword evidence="2" id="KW-0479">Metal-binding</keyword>
<keyword evidence="3" id="KW-0560">Oxidoreductase</keyword>
<keyword evidence="8" id="KW-1185">Reference proteome</keyword>
<evidence type="ECO:0000313" key="8">
    <source>
        <dbReference type="Proteomes" id="UP001317532"/>
    </source>
</evidence>
<dbReference type="EMBL" id="AP025523">
    <property type="protein sequence ID" value="BDE05902.1"/>
    <property type="molecule type" value="Genomic_DNA"/>
</dbReference>
<evidence type="ECO:0000259" key="6">
    <source>
        <dbReference type="PROSITE" id="PS51669"/>
    </source>
</evidence>
<dbReference type="GO" id="GO:0046872">
    <property type="term" value="F:metal ion binding"/>
    <property type="evidence" value="ECO:0007669"/>
    <property type="project" value="UniProtKB-KW"/>
</dbReference>
<dbReference type="KEGG" id="vab:WPS_11780"/>
<dbReference type="InterPro" id="IPR050123">
    <property type="entry name" value="Prok_molybdopt-oxidoreductase"/>
</dbReference>
<dbReference type="InterPro" id="IPR006656">
    <property type="entry name" value="Mopterin_OxRdtase"/>
</dbReference>
<accession>A0AAN1XX54</accession>
<gene>
    <name evidence="7" type="ORF">WPS_11780</name>
</gene>
<dbReference type="Pfam" id="PF04879">
    <property type="entry name" value="Molybdop_Fe4S4"/>
    <property type="match status" value="1"/>
</dbReference>
<dbReference type="GO" id="GO:0051539">
    <property type="term" value="F:4 iron, 4 sulfur cluster binding"/>
    <property type="evidence" value="ECO:0007669"/>
    <property type="project" value="UniProtKB-KW"/>
</dbReference>
<dbReference type="GO" id="GO:0016020">
    <property type="term" value="C:membrane"/>
    <property type="evidence" value="ECO:0007669"/>
    <property type="project" value="TreeGrafter"/>
</dbReference>
<dbReference type="Gene3D" id="2.20.25.90">
    <property type="entry name" value="ADC-like domains"/>
    <property type="match status" value="1"/>
</dbReference>
<dbReference type="GO" id="GO:0016491">
    <property type="term" value="F:oxidoreductase activity"/>
    <property type="evidence" value="ECO:0007669"/>
    <property type="project" value="UniProtKB-KW"/>
</dbReference>
<dbReference type="Gene3D" id="3.40.228.10">
    <property type="entry name" value="Dimethylsulfoxide Reductase, domain 2"/>
    <property type="match status" value="1"/>
</dbReference>
<organism evidence="7 8">
    <name type="scientific">Vulcanimicrobium alpinum</name>
    <dbReference type="NCBI Taxonomy" id="3016050"/>
    <lineage>
        <taxon>Bacteria</taxon>
        <taxon>Bacillati</taxon>
        <taxon>Vulcanimicrobiota</taxon>
        <taxon>Vulcanimicrobiia</taxon>
        <taxon>Vulcanimicrobiales</taxon>
        <taxon>Vulcanimicrobiaceae</taxon>
        <taxon>Vulcanimicrobium</taxon>
    </lineage>
</organism>
<dbReference type="AlphaFoldDB" id="A0AAN1XX54"/>
<proteinExistence type="predicted"/>
<dbReference type="PANTHER" id="PTHR43105:SF9">
    <property type="entry name" value="NADPH-FE(3+) OXIDOREDUCTASE SUBUNIT ALPHA"/>
    <property type="match status" value="1"/>
</dbReference>
<protein>
    <submittedName>
        <fullName evidence="7">Oxidoreductase</fullName>
    </submittedName>
</protein>
<dbReference type="InterPro" id="IPR009010">
    <property type="entry name" value="Asp_de-COase-like_dom_sf"/>
</dbReference>
<evidence type="ECO:0000256" key="3">
    <source>
        <dbReference type="ARBA" id="ARBA00023002"/>
    </source>
</evidence>
<keyword evidence="1" id="KW-0004">4Fe-4S</keyword>
<dbReference type="InterPro" id="IPR006963">
    <property type="entry name" value="Mopterin_OxRdtase_4Fe-4S_dom"/>
</dbReference>
<evidence type="ECO:0000313" key="7">
    <source>
        <dbReference type="EMBL" id="BDE05902.1"/>
    </source>
</evidence>
<name>A0AAN1XX54_UNVUL</name>
<reference evidence="7 8" key="1">
    <citation type="journal article" date="2022" name="ISME Commun">
        <title>Vulcanimicrobium alpinus gen. nov. sp. nov., the first cultivated representative of the candidate phylum 'Eremiobacterota', is a metabolically versatile aerobic anoxygenic phototroph.</title>
        <authorList>
            <person name="Yabe S."/>
            <person name="Muto K."/>
            <person name="Abe K."/>
            <person name="Yokota A."/>
            <person name="Staudigel H."/>
            <person name="Tebo B.M."/>
        </authorList>
    </citation>
    <scope>NUCLEOTIDE SEQUENCE [LARGE SCALE GENOMIC DNA]</scope>
    <source>
        <strain evidence="7 8">WC8-2</strain>
    </source>
</reference>
<dbReference type="Gene3D" id="2.40.40.20">
    <property type="match status" value="1"/>
</dbReference>
<dbReference type="SMART" id="SM00926">
    <property type="entry name" value="Molybdop_Fe4S4"/>
    <property type="match status" value="1"/>
</dbReference>
<dbReference type="Pfam" id="PF01568">
    <property type="entry name" value="Molydop_binding"/>
    <property type="match status" value="1"/>
</dbReference>
<dbReference type="GO" id="GO:0043546">
    <property type="term" value="F:molybdopterin cofactor binding"/>
    <property type="evidence" value="ECO:0007669"/>
    <property type="project" value="InterPro"/>
</dbReference>
<dbReference type="InterPro" id="IPR006657">
    <property type="entry name" value="MoPterin_dinucl-bd_dom"/>
</dbReference>
<evidence type="ECO:0000256" key="1">
    <source>
        <dbReference type="ARBA" id="ARBA00022485"/>
    </source>
</evidence>
<keyword evidence="4" id="KW-0408">Iron</keyword>
<dbReference type="Gene3D" id="3.40.50.740">
    <property type="match status" value="1"/>
</dbReference>
<dbReference type="RefSeq" id="WP_317996913.1">
    <property type="nucleotide sequence ID" value="NZ_AP025523.1"/>
</dbReference>
<dbReference type="SUPFAM" id="SSF53706">
    <property type="entry name" value="Formate dehydrogenase/DMSO reductase, domains 1-3"/>
    <property type="match status" value="1"/>
</dbReference>
<dbReference type="Proteomes" id="UP001317532">
    <property type="component" value="Chromosome"/>
</dbReference>
<dbReference type="PANTHER" id="PTHR43105">
    <property type="entry name" value="RESPIRATORY NITRATE REDUCTASE"/>
    <property type="match status" value="1"/>
</dbReference>
<sequence length="694" mass="74814">MSALRDGIHLRACNLCEAICGLAITVEGGAVVDLRGDAADVFSKGHICPKGSALIDLHADPDRLTAPLRRRGTQWEPIGWDDAYDLVVRGLQDVVARCGDDAVAIYLGNPNVHNSGTMLSSGGFLRALRTRNRFSATSVDQLPHHRAALEMFGHPLLLPIPDVDRTDHFLVLGANPLVSNGSMLTAPGMRDRVRAIRERGGRVIVIDPRRSETAAAADEHHFIRPGTDALFLLALMNAIDAAGEARLGRLTPFTDGFDALRAAARAFPPERVAAPTGIDAATIRRIARAFASAPRAVAYGRIGLSTQPFGGLCQWLLNALNAVTENLDAPGGAMWPLPAFDLLQGAKRGQAHAGRWRSRARGLPEFDGEFPVATLIDELRTPGPGRVRAFVTVAGNPVLSTPSGAELDAALADLEFMVSVDPYLNETTRHADVILPPAIGLEVEHYDVIFHHLAVRNTARYSEAIAVLDESQRYDWQIFEALRLRMTGATGAPPHVRIDRALRAGPYRTNLDDVRAHPHGVDYGPPKPVLPERLLTADSRVQLAPPAMLADLPRLETMFAEPPPALSLIGRRQLRSNNSWMHNAPRLMRGGDRCTLQLHPLDADARAIGDGDRVEVRSRTGAVVVPAEITDAVMPGVVSLPHGFGHGHGGTRLSVASETPGASINDLTDRERIDELTGNAAFSGTPVEVVRYPA</sequence>
<feature type="domain" description="4Fe-4S Mo/W bis-MGD-type" evidence="6">
    <location>
        <begin position="6"/>
        <end position="62"/>
    </location>
</feature>
<evidence type="ECO:0000256" key="2">
    <source>
        <dbReference type="ARBA" id="ARBA00022723"/>
    </source>
</evidence>